<sequence>MALSYRQWFNENMGHMVGSTNIQHVQQQWRAYQKRNKPAPTPVARAAAPAPVAAPASAAALDLQGSQDAFIKSQNAMIDRNAERGAEQGLSNMISSGLSGTTAVGGMNAAVAETAGLQKANVAAGAQRQTDQLRLGYSQLASSDYNQGQNRAQGASQFTAGQAQQASQFQQNQQFAQQQAAYKRQQFQQDLRFKQQQATAPAGTSASAAAGQLMQRPVVG</sequence>
<organism evidence="2">
    <name type="scientific">marine sediment metagenome</name>
    <dbReference type="NCBI Taxonomy" id="412755"/>
    <lineage>
        <taxon>unclassified sequences</taxon>
        <taxon>metagenomes</taxon>
        <taxon>ecological metagenomes</taxon>
    </lineage>
</organism>
<name>A0A0F9TIP4_9ZZZZ</name>
<dbReference type="AlphaFoldDB" id="A0A0F9TIP4"/>
<feature type="compositionally biased region" description="Low complexity" evidence="1">
    <location>
        <begin position="186"/>
        <end position="212"/>
    </location>
</feature>
<evidence type="ECO:0000256" key="1">
    <source>
        <dbReference type="SAM" id="MobiDB-lite"/>
    </source>
</evidence>
<feature type="region of interest" description="Disordered" evidence="1">
    <location>
        <begin position="186"/>
        <end position="220"/>
    </location>
</feature>
<gene>
    <name evidence="2" type="ORF">LCGC14_0343220</name>
</gene>
<accession>A0A0F9TIP4</accession>
<comment type="caution">
    <text evidence="2">The sequence shown here is derived from an EMBL/GenBank/DDBJ whole genome shotgun (WGS) entry which is preliminary data.</text>
</comment>
<reference evidence="2" key="1">
    <citation type="journal article" date="2015" name="Nature">
        <title>Complex archaea that bridge the gap between prokaryotes and eukaryotes.</title>
        <authorList>
            <person name="Spang A."/>
            <person name="Saw J.H."/>
            <person name="Jorgensen S.L."/>
            <person name="Zaremba-Niedzwiedzka K."/>
            <person name="Martijn J."/>
            <person name="Lind A.E."/>
            <person name="van Eijk R."/>
            <person name="Schleper C."/>
            <person name="Guy L."/>
            <person name="Ettema T.J."/>
        </authorList>
    </citation>
    <scope>NUCLEOTIDE SEQUENCE</scope>
</reference>
<dbReference type="EMBL" id="LAZR01000252">
    <property type="protein sequence ID" value="KKN79134.1"/>
    <property type="molecule type" value="Genomic_DNA"/>
</dbReference>
<proteinExistence type="predicted"/>
<evidence type="ECO:0000313" key="2">
    <source>
        <dbReference type="EMBL" id="KKN79134.1"/>
    </source>
</evidence>
<protein>
    <submittedName>
        <fullName evidence="2">Uncharacterized protein</fullName>
    </submittedName>
</protein>